<evidence type="ECO:0000313" key="3">
    <source>
        <dbReference type="Proteomes" id="UP000019487"/>
    </source>
</evidence>
<reference evidence="2 3" key="1">
    <citation type="journal article" date="2014" name="Genome Announc.">
        <title>Draft genome sequence of Sclerotinia borealis, a psychrophilic plant pathogenic fungus.</title>
        <authorList>
            <person name="Mardanov A.V."/>
            <person name="Beletsky A.V."/>
            <person name="Kadnikov V.V."/>
            <person name="Ignatov A.N."/>
            <person name="Ravin N.V."/>
        </authorList>
    </citation>
    <scope>NUCLEOTIDE SEQUENCE [LARGE SCALE GENOMIC DNA]</scope>
    <source>
        <strain evidence="3">F-4157</strain>
    </source>
</reference>
<organism evidence="2 3">
    <name type="scientific">Sclerotinia borealis (strain F-4128)</name>
    <dbReference type="NCBI Taxonomy" id="1432307"/>
    <lineage>
        <taxon>Eukaryota</taxon>
        <taxon>Fungi</taxon>
        <taxon>Dikarya</taxon>
        <taxon>Ascomycota</taxon>
        <taxon>Pezizomycotina</taxon>
        <taxon>Leotiomycetes</taxon>
        <taxon>Helotiales</taxon>
        <taxon>Sclerotiniaceae</taxon>
        <taxon>Sclerotinia</taxon>
    </lineage>
</organism>
<comment type="caution">
    <text evidence="2">The sequence shown here is derived from an EMBL/GenBank/DDBJ whole genome shotgun (WGS) entry which is preliminary data.</text>
</comment>
<protein>
    <submittedName>
        <fullName evidence="2">Uncharacterized protein</fullName>
    </submittedName>
</protein>
<name>W9C4Q8_SCLBF</name>
<proteinExistence type="predicted"/>
<dbReference type="HOGENOM" id="CLU_2442140_0_0_1"/>
<evidence type="ECO:0000256" key="1">
    <source>
        <dbReference type="SAM" id="MobiDB-lite"/>
    </source>
</evidence>
<evidence type="ECO:0000313" key="2">
    <source>
        <dbReference type="EMBL" id="ESZ89884.1"/>
    </source>
</evidence>
<feature type="region of interest" description="Disordered" evidence="1">
    <location>
        <begin position="1"/>
        <end position="90"/>
    </location>
</feature>
<feature type="compositionally biased region" description="Acidic residues" evidence="1">
    <location>
        <begin position="64"/>
        <end position="90"/>
    </location>
</feature>
<dbReference type="Proteomes" id="UP000019487">
    <property type="component" value="Unassembled WGS sequence"/>
</dbReference>
<dbReference type="EMBL" id="AYSA01000743">
    <property type="protein sequence ID" value="ESZ89884.1"/>
    <property type="molecule type" value="Genomic_DNA"/>
</dbReference>
<gene>
    <name evidence="2" type="ORF">SBOR_9733</name>
</gene>
<accession>W9C4Q8</accession>
<dbReference type="AlphaFoldDB" id="W9C4Q8"/>
<keyword evidence="3" id="KW-1185">Reference proteome</keyword>
<feature type="compositionally biased region" description="Basic and acidic residues" evidence="1">
    <location>
        <begin position="23"/>
        <end position="32"/>
    </location>
</feature>
<sequence>MREFDEGYGDGDLPSLAEEFDEGVDHGRKESDGIGGGLENLRDVEDEEGVNGDTFDDHHGGDNDGGDDGYDYGYDDGGDDGGFDYDDNYD</sequence>